<reference evidence="1 2" key="1">
    <citation type="submission" date="2021-06" db="EMBL/GenBank/DDBJ databases">
        <title>Description of novel taxa of the family Lachnospiraceae.</title>
        <authorList>
            <person name="Chaplin A.V."/>
            <person name="Sokolova S.R."/>
            <person name="Pikina A.P."/>
            <person name="Korzhanova M."/>
            <person name="Belova V."/>
            <person name="Korostin D."/>
            <person name="Efimov B.A."/>
        </authorList>
    </citation>
    <scope>NUCLEOTIDE SEQUENCE [LARGE SCALE GENOMIC DNA]</scope>
    <source>
        <strain evidence="1 2">ASD4241</strain>
    </source>
</reference>
<dbReference type="Proteomes" id="UP001314681">
    <property type="component" value="Unassembled WGS sequence"/>
</dbReference>
<proteinExistence type="predicted"/>
<organism evidence="1 2">
    <name type="scientific">Diplocloster modestus</name>
    <dbReference type="NCBI Taxonomy" id="2850322"/>
    <lineage>
        <taxon>Bacteria</taxon>
        <taxon>Bacillati</taxon>
        <taxon>Bacillota</taxon>
        <taxon>Clostridia</taxon>
        <taxon>Lachnospirales</taxon>
        <taxon>Lachnospiraceae</taxon>
        <taxon>Diplocloster</taxon>
    </lineage>
</organism>
<name>A0ABS6KC03_9FIRM</name>
<sequence length="116" mass="13714">MRVDILGTEYKIIVDSYDDPELKGKNRMGYCFFDEREIHIEDFNTDDDWKDESDTAKKNRKNTILRHEIIHAFLYESGLCQNSADVTAWATNEEMVDWIAIQFTKILKAFQEVRCL</sequence>
<dbReference type="RefSeq" id="WP_238727256.1">
    <property type="nucleotide sequence ID" value="NZ_JAHQCX010000016.1"/>
</dbReference>
<keyword evidence="2" id="KW-1185">Reference proteome</keyword>
<comment type="caution">
    <text evidence="1">The sequence shown here is derived from an EMBL/GenBank/DDBJ whole genome shotgun (WGS) entry which is preliminary data.</text>
</comment>
<evidence type="ECO:0000313" key="2">
    <source>
        <dbReference type="Proteomes" id="UP001314681"/>
    </source>
</evidence>
<protein>
    <submittedName>
        <fullName evidence="1">Uncharacterized protein</fullName>
    </submittedName>
</protein>
<dbReference type="EMBL" id="JAHQCX010000016">
    <property type="protein sequence ID" value="MBU9728047.1"/>
    <property type="molecule type" value="Genomic_DNA"/>
</dbReference>
<accession>A0ABS6KC03</accession>
<gene>
    <name evidence="1" type="ORF">KTH90_18720</name>
</gene>
<evidence type="ECO:0000313" key="1">
    <source>
        <dbReference type="EMBL" id="MBU9728047.1"/>
    </source>
</evidence>